<dbReference type="RefSeq" id="XP_021868488.1">
    <property type="nucleotide sequence ID" value="XM_022012090.1"/>
</dbReference>
<comment type="caution">
    <text evidence="3">The sequence shown here is derived from an EMBL/GenBank/DDBJ whole genome shotgun (WGS) entry which is preliminary data.</text>
</comment>
<dbReference type="Gene3D" id="3.30.70.930">
    <property type="match status" value="2"/>
</dbReference>
<evidence type="ECO:0000313" key="4">
    <source>
        <dbReference type="Proteomes" id="UP000193218"/>
    </source>
</evidence>
<dbReference type="OrthoDB" id="5173070at2759"/>
<organism evidence="3 4">
    <name type="scientific">Kockovaella imperatae</name>
    <dbReference type="NCBI Taxonomy" id="4999"/>
    <lineage>
        <taxon>Eukaryota</taxon>
        <taxon>Fungi</taxon>
        <taxon>Dikarya</taxon>
        <taxon>Basidiomycota</taxon>
        <taxon>Agaricomycotina</taxon>
        <taxon>Tremellomycetes</taxon>
        <taxon>Tremellales</taxon>
        <taxon>Cuniculitremaceae</taxon>
        <taxon>Kockovaella</taxon>
    </lineage>
</organism>
<dbReference type="EMBL" id="NBSH01000015">
    <property type="protein sequence ID" value="ORX34210.1"/>
    <property type="molecule type" value="Genomic_DNA"/>
</dbReference>
<protein>
    <submittedName>
        <fullName evidence="3">YKOF-related family domain protein</fullName>
    </submittedName>
</protein>
<reference evidence="3 4" key="1">
    <citation type="submission" date="2017-03" db="EMBL/GenBank/DDBJ databases">
        <title>Widespread Adenine N6-methylation of Active Genes in Fungi.</title>
        <authorList>
            <consortium name="DOE Joint Genome Institute"/>
            <person name="Mondo S.J."/>
            <person name="Dannebaum R.O."/>
            <person name="Kuo R.C."/>
            <person name="Louie K.B."/>
            <person name="Bewick A.J."/>
            <person name="Labutti K."/>
            <person name="Haridas S."/>
            <person name="Kuo A."/>
            <person name="Salamov A."/>
            <person name="Ahrendt S.R."/>
            <person name="Lau R."/>
            <person name="Bowen B.P."/>
            <person name="Lipzen A."/>
            <person name="Sullivan W."/>
            <person name="Andreopoulos W.B."/>
            <person name="Clum A."/>
            <person name="Lindquist E."/>
            <person name="Daum C."/>
            <person name="Northen T.R."/>
            <person name="Ramamoorthy G."/>
            <person name="Schmitz R.J."/>
            <person name="Gryganskyi A."/>
            <person name="Culley D."/>
            <person name="Magnuson J."/>
            <person name="James T.Y."/>
            <person name="O'Malley M.A."/>
            <person name="Stajich J.E."/>
            <person name="Spatafora J.W."/>
            <person name="Visel A."/>
            <person name="Grigoriev I.V."/>
        </authorList>
    </citation>
    <scope>NUCLEOTIDE SEQUENCE [LARGE SCALE GENOMIC DNA]</scope>
    <source>
        <strain evidence="3 4">NRRL Y-17943</strain>
    </source>
</reference>
<name>A0A1Y1U847_9TREE</name>
<evidence type="ECO:0000256" key="1">
    <source>
        <dbReference type="SAM" id="MobiDB-lite"/>
    </source>
</evidence>
<accession>A0A1Y1U847</accession>
<proteinExistence type="predicted"/>
<dbReference type="InterPro" id="IPR029756">
    <property type="entry name" value="MTH1187/YkoF-like"/>
</dbReference>
<feature type="region of interest" description="Disordered" evidence="1">
    <location>
        <begin position="81"/>
        <end position="104"/>
    </location>
</feature>
<dbReference type="SUPFAM" id="SSF89957">
    <property type="entry name" value="MTH1187/YkoF-like"/>
    <property type="match status" value="1"/>
</dbReference>
<dbReference type="Pfam" id="PF07615">
    <property type="entry name" value="Ykof"/>
    <property type="match status" value="2"/>
</dbReference>
<dbReference type="GeneID" id="33553898"/>
<gene>
    <name evidence="3" type="ORF">BD324DRAFT_172050</name>
</gene>
<feature type="domain" description="Thiamin/hydroxymethyl pyrimidine-binding YkoF putative" evidence="2">
    <location>
        <begin position="124"/>
        <end position="202"/>
    </location>
</feature>
<keyword evidence="4" id="KW-1185">Reference proteome</keyword>
<evidence type="ECO:0000259" key="2">
    <source>
        <dbReference type="Pfam" id="PF07615"/>
    </source>
</evidence>
<dbReference type="AlphaFoldDB" id="A0A1Y1U847"/>
<feature type="domain" description="Thiamin/hydroxymethyl pyrimidine-binding YkoF putative" evidence="2">
    <location>
        <begin position="4"/>
        <end position="82"/>
    </location>
</feature>
<evidence type="ECO:0000313" key="3">
    <source>
        <dbReference type="EMBL" id="ORX34210.1"/>
    </source>
</evidence>
<dbReference type="Proteomes" id="UP000193218">
    <property type="component" value="Unassembled WGS sequence"/>
</dbReference>
<dbReference type="InterPro" id="IPR011522">
    <property type="entry name" value="Thiamin/HMP-bd_put_YkoF"/>
</dbReference>
<sequence length="206" mass="22257">MYCGAQVTLSVMSDDYVAVILGALSSLDPYRKDLRMETDDTSTLMIGPPDILFAAMRDLFTLVVKSGHHVTMHALVSRGCPGGPQLPETRSEPGSTPPPLPLSTRKQNALVAVETASETGQIISAQFAYYPLGQPPGYMTEINACIDFIDESGTLDRKKNFCTKLRGDGAKVFKTLEGVFVSFAPDDAHITLDLMLSANSPTARDK</sequence>
<dbReference type="InParanoid" id="A0A1Y1U847"/>